<keyword evidence="3" id="KW-1003">Cell membrane</keyword>
<evidence type="ECO:0000313" key="9">
    <source>
        <dbReference type="Proteomes" id="UP000221168"/>
    </source>
</evidence>
<proteinExistence type="inferred from homology"/>
<dbReference type="InterPro" id="IPR051539">
    <property type="entry name" value="T4SS-coupling_protein"/>
</dbReference>
<comment type="subcellular location">
    <subcellularLocation>
        <location evidence="1">Cell membrane</location>
        <topology evidence="1">Multi-pass membrane protein</topology>
    </subcellularLocation>
</comment>
<comment type="similarity">
    <text evidence="2">Belongs to the VirD4/TraG family.</text>
</comment>
<evidence type="ECO:0000256" key="7">
    <source>
        <dbReference type="SAM" id="MobiDB-lite"/>
    </source>
</evidence>
<evidence type="ECO:0000313" key="8">
    <source>
        <dbReference type="EMBL" id="PHP64970.1"/>
    </source>
</evidence>
<dbReference type="OrthoDB" id="9759295at2"/>
<evidence type="ECO:0000256" key="6">
    <source>
        <dbReference type="ARBA" id="ARBA00023136"/>
    </source>
</evidence>
<reference evidence="8 9" key="1">
    <citation type="submission" date="2017-10" db="EMBL/GenBank/DDBJ databases">
        <title>Sedimentibacterium mangrovi gen. nov., sp. nov., a novel member of family Phyllobacteriacea isolated from mangrove sediment.</title>
        <authorList>
            <person name="Liao H."/>
            <person name="Tian Y."/>
        </authorList>
    </citation>
    <scope>NUCLEOTIDE SEQUENCE [LARGE SCALE GENOMIC DNA]</scope>
    <source>
        <strain evidence="8 9">X9-2-2</strain>
    </source>
</reference>
<dbReference type="Pfam" id="PF02534">
    <property type="entry name" value="T4SS-DNA_transf"/>
    <property type="match status" value="1"/>
</dbReference>
<dbReference type="RefSeq" id="WP_099308503.1">
    <property type="nucleotide sequence ID" value="NZ_PDVP01000020.1"/>
</dbReference>
<dbReference type="PANTHER" id="PTHR37937:SF1">
    <property type="entry name" value="CONJUGATIVE TRANSFER: DNA TRANSPORT"/>
    <property type="match status" value="1"/>
</dbReference>
<dbReference type="InterPro" id="IPR027417">
    <property type="entry name" value="P-loop_NTPase"/>
</dbReference>
<evidence type="ECO:0000256" key="3">
    <source>
        <dbReference type="ARBA" id="ARBA00022475"/>
    </source>
</evidence>
<dbReference type="SUPFAM" id="SSF52540">
    <property type="entry name" value="P-loop containing nucleoside triphosphate hydrolases"/>
    <property type="match status" value="1"/>
</dbReference>
<sequence>MGVFDDIPRGVSERRGREQRLEDQAMPSAGFMPLAPLRNPRSLSFEPGKILLGASEAEIEVRRLPSDEIDAHALGGNLIGAGDDRHCVTTAGTRGGKGRSVIVPTLLSYAGSVVVFDPKGELASITARYRAETLGQDVHVLDPFGVTTGPAARMRSRYNFLAPLSPDNPSLIEDTGLLSDGCVVPAEGGKDPHWDESARNIIEGLIQHVVTFDGYRERRSLATVRDLLAFRDEVIATGGSAKPVNRLRAEMEANDALDGIVADAAEDFFSKPDDERGSVLSTARRHLKFLSYPAIRENVSGHDLDLADIKRKPTTVYLCLPAMRMGTCNRWVRLFINQTLAAFERERRRPPIPVLMILDEFAVLGHMKTVEDAAGQVAGFGVRLWPIIQDLGQLKTLYRDRWQSFMANAGVLQFFANNDVTTLEWISKRLGTTSLIVANQSEVGDQDRTSTGRMGQNWSLQTRELMTLEEVGRFFARDDPEQRQLVLIAGKDPIICQRIKYDSHAYFRGRFDASDL</sequence>
<dbReference type="PANTHER" id="PTHR37937">
    <property type="entry name" value="CONJUGATIVE TRANSFER: DNA TRANSPORT"/>
    <property type="match status" value="1"/>
</dbReference>
<feature type="region of interest" description="Disordered" evidence="7">
    <location>
        <begin position="1"/>
        <end position="23"/>
    </location>
</feature>
<dbReference type="Proteomes" id="UP000221168">
    <property type="component" value="Unassembled WGS sequence"/>
</dbReference>
<dbReference type="EMBL" id="PDVP01000020">
    <property type="protein sequence ID" value="PHP64970.1"/>
    <property type="molecule type" value="Genomic_DNA"/>
</dbReference>
<keyword evidence="5" id="KW-1133">Transmembrane helix</keyword>
<dbReference type="Gene3D" id="3.40.50.300">
    <property type="entry name" value="P-loop containing nucleotide triphosphate hydrolases"/>
    <property type="match status" value="1"/>
</dbReference>
<keyword evidence="4" id="KW-0812">Transmembrane</keyword>
<dbReference type="AlphaFoldDB" id="A0A2G1QHM7"/>
<evidence type="ECO:0000256" key="4">
    <source>
        <dbReference type="ARBA" id="ARBA00022692"/>
    </source>
</evidence>
<protein>
    <submittedName>
        <fullName evidence="8">TRAG family protein</fullName>
    </submittedName>
</protein>
<evidence type="ECO:0000256" key="2">
    <source>
        <dbReference type="ARBA" id="ARBA00008806"/>
    </source>
</evidence>
<comment type="caution">
    <text evidence="8">The sequence shown here is derived from an EMBL/GenBank/DDBJ whole genome shotgun (WGS) entry which is preliminary data.</text>
</comment>
<dbReference type="CDD" id="cd01127">
    <property type="entry name" value="TrwB_TraG_TraD_VirD4"/>
    <property type="match status" value="2"/>
</dbReference>
<organism evidence="8 9">
    <name type="scientific">Zhengella mangrovi</name>
    <dbReference type="NCBI Taxonomy" id="1982044"/>
    <lineage>
        <taxon>Bacteria</taxon>
        <taxon>Pseudomonadati</taxon>
        <taxon>Pseudomonadota</taxon>
        <taxon>Alphaproteobacteria</taxon>
        <taxon>Hyphomicrobiales</taxon>
        <taxon>Notoacmeibacteraceae</taxon>
        <taxon>Zhengella</taxon>
    </lineage>
</organism>
<keyword evidence="6" id="KW-0472">Membrane</keyword>
<evidence type="ECO:0000256" key="5">
    <source>
        <dbReference type="ARBA" id="ARBA00022989"/>
    </source>
</evidence>
<dbReference type="GO" id="GO:0005886">
    <property type="term" value="C:plasma membrane"/>
    <property type="evidence" value="ECO:0007669"/>
    <property type="project" value="UniProtKB-SubCell"/>
</dbReference>
<evidence type="ECO:0000256" key="1">
    <source>
        <dbReference type="ARBA" id="ARBA00004651"/>
    </source>
</evidence>
<keyword evidence="9" id="KW-1185">Reference proteome</keyword>
<gene>
    <name evidence="8" type="ORF">CSC94_21800</name>
</gene>
<accession>A0A2G1QHM7</accession>
<dbReference type="InterPro" id="IPR003688">
    <property type="entry name" value="TraG/VirD4"/>
</dbReference>
<name>A0A2G1QHM7_9HYPH</name>